<keyword evidence="9 15" id="KW-0418">Kinase</keyword>
<protein>
    <recommendedName>
        <fullName evidence="15">Riboflavin biosynthesis protein</fullName>
    </recommendedName>
    <domain>
        <recommendedName>
            <fullName evidence="15">Riboflavin kinase</fullName>
            <ecNumber evidence="15">2.7.1.26</ecNumber>
        </recommendedName>
        <alternativeName>
            <fullName evidence="15">Flavokinase</fullName>
        </alternativeName>
    </domain>
    <domain>
        <recommendedName>
            <fullName evidence="15">FMN adenylyltransferase</fullName>
            <ecNumber evidence="15">2.7.7.2</ecNumber>
        </recommendedName>
        <alternativeName>
            <fullName evidence="15">FAD pyrophosphorylase</fullName>
        </alternativeName>
        <alternativeName>
            <fullName evidence="15">FAD synthase</fullName>
        </alternativeName>
    </domain>
</protein>
<evidence type="ECO:0000256" key="14">
    <source>
        <dbReference type="ARBA" id="ARBA00049494"/>
    </source>
</evidence>
<gene>
    <name evidence="17" type="ORF">OB69_17395</name>
</gene>
<accession>A0A0L8AGR3</accession>
<comment type="catalytic activity">
    <reaction evidence="13 15">
        <text>riboflavin + ATP = FMN + ADP + H(+)</text>
        <dbReference type="Rhea" id="RHEA:14357"/>
        <dbReference type="ChEBI" id="CHEBI:15378"/>
        <dbReference type="ChEBI" id="CHEBI:30616"/>
        <dbReference type="ChEBI" id="CHEBI:57986"/>
        <dbReference type="ChEBI" id="CHEBI:58210"/>
        <dbReference type="ChEBI" id="CHEBI:456216"/>
        <dbReference type="EC" id="2.7.1.26"/>
    </reaction>
</comment>
<dbReference type="FunFam" id="2.40.30.30:FF:000003">
    <property type="entry name" value="Riboflavin biosynthesis protein"/>
    <property type="match status" value="1"/>
</dbReference>
<keyword evidence="8 15" id="KW-0547">Nucleotide-binding</keyword>
<comment type="caution">
    <text evidence="17">The sequence shown here is derived from an EMBL/GenBank/DDBJ whole genome shotgun (WGS) entry which is preliminary data.</text>
</comment>
<dbReference type="RefSeq" id="WP_053225033.1">
    <property type="nucleotide sequence ID" value="NZ_JSVA01000023.1"/>
</dbReference>
<keyword evidence="18" id="KW-1185">Reference proteome</keyword>
<evidence type="ECO:0000256" key="4">
    <source>
        <dbReference type="ARBA" id="ARBA00022630"/>
    </source>
</evidence>
<keyword evidence="12" id="KW-0511">Multifunctional enzyme</keyword>
<dbReference type="PATRIC" id="fig|1566026.4.peg.1922"/>
<dbReference type="PANTHER" id="PTHR22749">
    <property type="entry name" value="RIBOFLAVIN KINASE/FMN ADENYLYLTRANSFERASE"/>
    <property type="match status" value="1"/>
</dbReference>
<comment type="catalytic activity">
    <reaction evidence="14 15">
        <text>FMN + ATP + H(+) = FAD + diphosphate</text>
        <dbReference type="Rhea" id="RHEA:17237"/>
        <dbReference type="ChEBI" id="CHEBI:15378"/>
        <dbReference type="ChEBI" id="CHEBI:30616"/>
        <dbReference type="ChEBI" id="CHEBI:33019"/>
        <dbReference type="ChEBI" id="CHEBI:57692"/>
        <dbReference type="ChEBI" id="CHEBI:58210"/>
        <dbReference type="EC" id="2.7.7.2"/>
    </reaction>
</comment>
<proteinExistence type="inferred from homology"/>
<dbReference type="UniPathway" id="UPA00277">
    <property type="reaction ID" value="UER00407"/>
</dbReference>
<evidence type="ECO:0000256" key="13">
    <source>
        <dbReference type="ARBA" id="ARBA00047880"/>
    </source>
</evidence>
<dbReference type="InterPro" id="IPR015864">
    <property type="entry name" value="FAD_synthase"/>
</dbReference>
<dbReference type="Gene3D" id="3.40.50.620">
    <property type="entry name" value="HUPs"/>
    <property type="match status" value="1"/>
</dbReference>
<dbReference type="InterPro" id="IPR002606">
    <property type="entry name" value="Riboflavin_kinase_bac"/>
</dbReference>
<evidence type="ECO:0000256" key="7">
    <source>
        <dbReference type="ARBA" id="ARBA00022695"/>
    </source>
</evidence>
<keyword evidence="4 15" id="KW-0285">Flavoprotein</keyword>
<evidence type="ECO:0000256" key="11">
    <source>
        <dbReference type="ARBA" id="ARBA00022840"/>
    </source>
</evidence>
<comment type="pathway">
    <text evidence="3 15">Cofactor biosynthesis; FMN biosynthesis; FMN from riboflavin (ATP route): step 1/1.</text>
</comment>
<dbReference type="GO" id="GO:0005524">
    <property type="term" value="F:ATP binding"/>
    <property type="evidence" value="ECO:0007669"/>
    <property type="project" value="UniProtKB-UniRule"/>
</dbReference>
<dbReference type="UniPathway" id="UPA00276">
    <property type="reaction ID" value="UER00406"/>
</dbReference>
<evidence type="ECO:0000256" key="5">
    <source>
        <dbReference type="ARBA" id="ARBA00022643"/>
    </source>
</evidence>
<dbReference type="PANTHER" id="PTHR22749:SF6">
    <property type="entry name" value="RIBOFLAVIN KINASE"/>
    <property type="match status" value="1"/>
</dbReference>
<dbReference type="GO" id="GO:0009231">
    <property type="term" value="P:riboflavin biosynthetic process"/>
    <property type="evidence" value="ECO:0007669"/>
    <property type="project" value="InterPro"/>
</dbReference>
<evidence type="ECO:0000256" key="6">
    <source>
        <dbReference type="ARBA" id="ARBA00022679"/>
    </source>
</evidence>
<evidence type="ECO:0000313" key="18">
    <source>
        <dbReference type="Proteomes" id="UP000036908"/>
    </source>
</evidence>
<comment type="pathway">
    <text evidence="2 15">Cofactor biosynthesis; FAD biosynthesis; FAD from FMN: step 1/1.</text>
</comment>
<evidence type="ECO:0000256" key="8">
    <source>
        <dbReference type="ARBA" id="ARBA00022741"/>
    </source>
</evidence>
<keyword evidence="7 15" id="KW-0548">Nucleotidyltransferase</keyword>
<dbReference type="Proteomes" id="UP000036908">
    <property type="component" value="Unassembled WGS sequence"/>
</dbReference>
<name>A0A0L8AGR3_9BACT</name>
<comment type="function">
    <text evidence="1">Catalyzes the phosphorylation of riboflavin to FMN followed by the adenylation of FMN to FAD.</text>
</comment>
<evidence type="ECO:0000256" key="3">
    <source>
        <dbReference type="ARBA" id="ARBA00005201"/>
    </source>
</evidence>
<dbReference type="Pfam" id="PF06574">
    <property type="entry name" value="FAD_syn"/>
    <property type="match status" value="1"/>
</dbReference>
<keyword evidence="6 15" id="KW-0808">Transferase</keyword>
<dbReference type="PIRSF" id="PIRSF004491">
    <property type="entry name" value="FAD_Synth"/>
    <property type="match status" value="1"/>
</dbReference>
<dbReference type="NCBIfam" id="NF004162">
    <property type="entry name" value="PRK05627.1-5"/>
    <property type="match status" value="1"/>
</dbReference>
<reference evidence="18" key="1">
    <citation type="submission" date="2014-11" db="EMBL/GenBank/DDBJ databases">
        <title>Genome sequencing of Roseivirga sp. D-25.</title>
        <authorList>
            <person name="Selvaratnam C."/>
            <person name="Thevarajoo S."/>
            <person name="Goh K.M."/>
            <person name="Eee R."/>
            <person name="Chan K.-G."/>
            <person name="Chong C.S."/>
        </authorList>
    </citation>
    <scope>NUCLEOTIDE SEQUENCE [LARGE SCALE GENOMIC DNA]</scope>
    <source>
        <strain evidence="18">D-25</strain>
    </source>
</reference>
<dbReference type="NCBIfam" id="TIGR00083">
    <property type="entry name" value="ribF"/>
    <property type="match status" value="1"/>
</dbReference>
<dbReference type="SUPFAM" id="SSF52374">
    <property type="entry name" value="Nucleotidylyl transferase"/>
    <property type="match status" value="1"/>
</dbReference>
<dbReference type="FunFam" id="3.40.50.620:FF:000021">
    <property type="entry name" value="Riboflavin biosynthesis protein"/>
    <property type="match status" value="1"/>
</dbReference>
<evidence type="ECO:0000259" key="16">
    <source>
        <dbReference type="SMART" id="SM00904"/>
    </source>
</evidence>
<dbReference type="OrthoDB" id="9803667at2"/>
<sequence>MKIHLGTNDITELRNAVVTSGTFDGVHVGHQKILARLREEADRIGGETVLITYWPHPRQVLKPWDNSLKLLTTFPEKATVLEKYGVDHLVKIPFTQEFAQMSSEEYIRVILTERVHTKKLIIGYDHRFGKNRDGGLKELQEFAPKYGYEVEETPRQDIDEIGVSSTKIRRSLETGDVKTANEYLGRPYSVAGMVVHGQKIGRTIGFPTANIHVKESYKLIPADGIYAVQVCNKYTKRDGMLNIGNRPTIGGDDKTIEVHIFDFDEDIYDSEISVEFIDLIRREEKFSSVEALKNQLKQDEIAVKTCLSNYKAKNHDQ</sequence>
<dbReference type="GO" id="GO:0009398">
    <property type="term" value="P:FMN biosynthetic process"/>
    <property type="evidence" value="ECO:0007669"/>
    <property type="project" value="UniProtKB-UniRule"/>
</dbReference>
<dbReference type="CDD" id="cd02064">
    <property type="entry name" value="FAD_synthetase_N"/>
    <property type="match status" value="1"/>
</dbReference>
<dbReference type="InterPro" id="IPR023468">
    <property type="entry name" value="Riboflavin_kinase"/>
</dbReference>
<dbReference type="SUPFAM" id="SSF82114">
    <property type="entry name" value="Riboflavin kinase-like"/>
    <property type="match status" value="1"/>
</dbReference>
<dbReference type="InterPro" id="IPR015865">
    <property type="entry name" value="Riboflavin_kinase_bac/euk"/>
</dbReference>
<evidence type="ECO:0000256" key="12">
    <source>
        <dbReference type="ARBA" id="ARBA00023268"/>
    </source>
</evidence>
<dbReference type="InterPro" id="IPR023465">
    <property type="entry name" value="Riboflavin_kinase_dom_sf"/>
</dbReference>
<evidence type="ECO:0000256" key="2">
    <source>
        <dbReference type="ARBA" id="ARBA00004726"/>
    </source>
</evidence>
<dbReference type="EC" id="2.7.1.26" evidence="15"/>
<dbReference type="NCBIfam" id="NF004160">
    <property type="entry name" value="PRK05627.1-3"/>
    <property type="match status" value="1"/>
</dbReference>
<dbReference type="AlphaFoldDB" id="A0A0L8AGR3"/>
<dbReference type="Gene3D" id="2.40.30.30">
    <property type="entry name" value="Riboflavin kinase-like"/>
    <property type="match status" value="1"/>
</dbReference>
<dbReference type="InterPro" id="IPR014729">
    <property type="entry name" value="Rossmann-like_a/b/a_fold"/>
</dbReference>
<dbReference type="GO" id="GO:0003919">
    <property type="term" value="F:FMN adenylyltransferase activity"/>
    <property type="evidence" value="ECO:0007669"/>
    <property type="project" value="UniProtKB-UniRule"/>
</dbReference>
<feature type="domain" description="Riboflavin kinase" evidence="16">
    <location>
        <begin position="183"/>
        <end position="308"/>
    </location>
</feature>
<dbReference type="EC" id="2.7.7.2" evidence="15"/>
<evidence type="ECO:0000313" key="17">
    <source>
        <dbReference type="EMBL" id="KOF01486.1"/>
    </source>
</evidence>
<evidence type="ECO:0000256" key="10">
    <source>
        <dbReference type="ARBA" id="ARBA00022827"/>
    </source>
</evidence>
<dbReference type="GO" id="GO:0006747">
    <property type="term" value="P:FAD biosynthetic process"/>
    <property type="evidence" value="ECO:0007669"/>
    <property type="project" value="UniProtKB-UniRule"/>
</dbReference>
<dbReference type="EMBL" id="JSVA01000023">
    <property type="protein sequence ID" value="KOF01486.1"/>
    <property type="molecule type" value="Genomic_DNA"/>
</dbReference>
<keyword evidence="5 15" id="KW-0288">FMN</keyword>
<evidence type="ECO:0000256" key="9">
    <source>
        <dbReference type="ARBA" id="ARBA00022777"/>
    </source>
</evidence>
<dbReference type="Pfam" id="PF01687">
    <property type="entry name" value="Flavokinase"/>
    <property type="match status" value="1"/>
</dbReference>
<evidence type="ECO:0000256" key="1">
    <source>
        <dbReference type="ARBA" id="ARBA00002121"/>
    </source>
</evidence>
<dbReference type="SMART" id="SM00904">
    <property type="entry name" value="Flavokinase"/>
    <property type="match status" value="1"/>
</dbReference>
<keyword evidence="11 15" id="KW-0067">ATP-binding</keyword>
<organism evidence="17 18">
    <name type="scientific">Roseivirga seohaensis subsp. aquiponti</name>
    <dbReference type="NCBI Taxonomy" id="1566026"/>
    <lineage>
        <taxon>Bacteria</taxon>
        <taxon>Pseudomonadati</taxon>
        <taxon>Bacteroidota</taxon>
        <taxon>Cytophagia</taxon>
        <taxon>Cytophagales</taxon>
        <taxon>Roseivirgaceae</taxon>
        <taxon>Roseivirga</taxon>
    </lineage>
</organism>
<evidence type="ECO:0000256" key="15">
    <source>
        <dbReference type="PIRNR" id="PIRNR004491"/>
    </source>
</evidence>
<keyword evidence="10 15" id="KW-0274">FAD</keyword>
<comment type="similarity">
    <text evidence="15">Belongs to the ribF family.</text>
</comment>
<dbReference type="GO" id="GO:0008531">
    <property type="term" value="F:riboflavin kinase activity"/>
    <property type="evidence" value="ECO:0007669"/>
    <property type="project" value="UniProtKB-UniRule"/>
</dbReference>